<dbReference type="Pfam" id="PF11459">
    <property type="entry name" value="AbiEi_3"/>
    <property type="match status" value="1"/>
</dbReference>
<dbReference type="RefSeq" id="WP_013479568.1">
    <property type="nucleotide sequence ID" value="NC_014816.1"/>
</dbReference>
<dbReference type="KEGG" id="aex:Astex_2079"/>
<evidence type="ECO:0000313" key="2">
    <source>
        <dbReference type="EMBL" id="ADU13740.1"/>
    </source>
</evidence>
<dbReference type="Proteomes" id="UP000001492">
    <property type="component" value="Chromosome 1"/>
</dbReference>
<dbReference type="OrthoDB" id="1550938at2"/>
<protein>
    <recommendedName>
        <fullName evidence="1">Transcriptional regulator AbiEi antitoxin N-terminal domain-containing protein</fullName>
    </recommendedName>
</protein>
<keyword evidence="3" id="KW-1185">Reference proteome</keyword>
<dbReference type="HOGENOM" id="CLU_077664_0_0_5"/>
<dbReference type="STRING" id="573065.Astex_2079"/>
<dbReference type="Pfam" id="PF17194">
    <property type="entry name" value="AbiEi_3_N"/>
    <property type="match status" value="1"/>
</dbReference>
<dbReference type="eggNOG" id="COG5340">
    <property type="taxonomic scope" value="Bacteria"/>
</dbReference>
<dbReference type="InterPro" id="IPR021561">
    <property type="entry name" value="AbiEi_3"/>
</dbReference>
<dbReference type="AlphaFoldDB" id="E8RLJ6"/>
<accession>E8RLJ6</accession>
<name>E8RLJ6_ASTEC</name>
<gene>
    <name evidence="2" type="ordered locus">Astex_2079</name>
</gene>
<dbReference type="InterPro" id="IPR033455">
    <property type="entry name" value="AbiEi_3_N"/>
</dbReference>
<proteinExistence type="predicted"/>
<dbReference type="EMBL" id="CP002395">
    <property type="protein sequence ID" value="ADU13740.1"/>
    <property type="molecule type" value="Genomic_DNA"/>
</dbReference>
<evidence type="ECO:0000313" key="3">
    <source>
        <dbReference type="Proteomes" id="UP000001492"/>
    </source>
</evidence>
<reference evidence="3" key="1">
    <citation type="submission" date="2010-12" db="EMBL/GenBank/DDBJ databases">
        <title>Complete sequence of chromosome 1 of Asticcacaulis excentricus CB 48.</title>
        <authorList>
            <consortium name="US DOE Joint Genome Institute"/>
            <person name="Lucas S."/>
            <person name="Copeland A."/>
            <person name="Lapidus A."/>
            <person name="Cheng J.-F."/>
            <person name="Bruce D."/>
            <person name="Goodwin L."/>
            <person name="Pitluck S."/>
            <person name="Teshima H."/>
            <person name="Davenport K."/>
            <person name="Detter J.C."/>
            <person name="Han C."/>
            <person name="Tapia R."/>
            <person name="Land M."/>
            <person name="Hauser L."/>
            <person name="Jeffries C."/>
            <person name="Kyrpides N."/>
            <person name="Ivanova N."/>
            <person name="Ovchinnikova G."/>
            <person name="Brun Y.V."/>
            <person name="Woyke T."/>
        </authorList>
    </citation>
    <scope>NUCLEOTIDE SEQUENCE [LARGE SCALE GENOMIC DNA]</scope>
    <source>
        <strain evidence="3">ATCC 15261 / DSM 4724 / KCTC 12464 / NCIMB 9791 / VKM B-1370 / CB 48</strain>
    </source>
</reference>
<organism evidence="2 3">
    <name type="scientific">Asticcacaulis excentricus (strain ATCC 15261 / DSM 4724 / KCTC 12464 / NCIMB 9791 / VKM B-1370 / CB 48)</name>
    <dbReference type="NCBI Taxonomy" id="573065"/>
    <lineage>
        <taxon>Bacteria</taxon>
        <taxon>Pseudomonadati</taxon>
        <taxon>Pseudomonadota</taxon>
        <taxon>Alphaproteobacteria</taxon>
        <taxon>Caulobacterales</taxon>
        <taxon>Caulobacteraceae</taxon>
        <taxon>Asticcacaulis</taxon>
    </lineage>
</organism>
<evidence type="ECO:0000259" key="1">
    <source>
        <dbReference type="Pfam" id="PF17194"/>
    </source>
</evidence>
<sequence length="256" mass="28912">MGIENTGKLKNLLDVWPPQTVATSAWLHEQKVSAQLAQRYVRSHWIEPLGTGAFKRPNEKVEWFGAVRSLQTQLDLTVHIGALTALSAQGFSHYLRIGQEPVYLFSPPDTRLPSWFTGYDWKVPIHHVKSSLLPENVGLTRHAYGSLDVTISAPERAILECLHLSPKRFDLIESYELLQGLLNLRPKLMQELLEVCNSIKVKRLFLYMAAKASLPVIKHLNLDTIDLGKGDRSLAKDGLYVSKYALNLPKELVNHD</sequence>
<feature type="domain" description="Transcriptional regulator AbiEi antitoxin N-terminal" evidence="1">
    <location>
        <begin position="7"/>
        <end position="96"/>
    </location>
</feature>